<evidence type="ECO:0000256" key="2">
    <source>
        <dbReference type="SAM" id="SignalP"/>
    </source>
</evidence>
<keyword evidence="1" id="KW-0175">Coiled coil</keyword>
<keyword evidence="2" id="KW-0732">Signal</keyword>
<evidence type="ECO:0000313" key="3">
    <source>
        <dbReference type="EMBL" id="KAJ6221804.1"/>
    </source>
</evidence>
<reference evidence="3" key="1">
    <citation type="submission" date="2022-12" db="EMBL/GenBank/DDBJ databases">
        <title>Genome assemblies of Blomia tropicalis.</title>
        <authorList>
            <person name="Cui Y."/>
        </authorList>
    </citation>
    <scope>NUCLEOTIDE SEQUENCE</scope>
    <source>
        <tissue evidence="3">Adult mites</tissue>
    </source>
</reference>
<protein>
    <submittedName>
        <fullName evidence="3">Uncharacterized protein</fullName>
    </submittedName>
</protein>
<name>A0A9Q0MA68_BLOTA</name>
<feature type="coiled-coil region" evidence="1">
    <location>
        <begin position="75"/>
        <end position="102"/>
    </location>
</feature>
<feature type="signal peptide" evidence="2">
    <location>
        <begin position="1"/>
        <end position="16"/>
    </location>
</feature>
<keyword evidence="4" id="KW-1185">Reference proteome</keyword>
<sequence>MKLICILLVLIGSVYAQTTLQQLIEKAENISHKAYMFIMDETMKNHGQYLVVIIRDTQALETMIDDLKEHEKSGTNLTANQLDEIELAIKQYENRIQTDIDETLKQIQNTPNSLIETAQRVVEKANDYLKENGNSSNAKEIQKVKNDIEQLLEKLDKHPTDGTGDILLIDLGFDIEMLEEILKSVDVTTKAPTNETLQI</sequence>
<evidence type="ECO:0000313" key="4">
    <source>
        <dbReference type="Proteomes" id="UP001142055"/>
    </source>
</evidence>
<dbReference type="Proteomes" id="UP001142055">
    <property type="component" value="Chromosome 1"/>
</dbReference>
<dbReference type="EMBL" id="JAPWDV010000001">
    <property type="protein sequence ID" value="KAJ6221804.1"/>
    <property type="molecule type" value="Genomic_DNA"/>
</dbReference>
<organism evidence="3 4">
    <name type="scientific">Blomia tropicalis</name>
    <name type="common">Mite</name>
    <dbReference type="NCBI Taxonomy" id="40697"/>
    <lineage>
        <taxon>Eukaryota</taxon>
        <taxon>Metazoa</taxon>
        <taxon>Ecdysozoa</taxon>
        <taxon>Arthropoda</taxon>
        <taxon>Chelicerata</taxon>
        <taxon>Arachnida</taxon>
        <taxon>Acari</taxon>
        <taxon>Acariformes</taxon>
        <taxon>Sarcoptiformes</taxon>
        <taxon>Astigmata</taxon>
        <taxon>Glycyphagoidea</taxon>
        <taxon>Echimyopodidae</taxon>
        <taxon>Blomia</taxon>
    </lineage>
</organism>
<feature type="chain" id="PRO_5040273537" evidence="2">
    <location>
        <begin position="17"/>
        <end position="199"/>
    </location>
</feature>
<dbReference type="AlphaFoldDB" id="A0A9Q0MA68"/>
<gene>
    <name evidence="3" type="ORF">RDWZM_000349</name>
</gene>
<evidence type="ECO:0000256" key="1">
    <source>
        <dbReference type="SAM" id="Coils"/>
    </source>
</evidence>
<accession>A0A9Q0MA68</accession>
<comment type="caution">
    <text evidence="3">The sequence shown here is derived from an EMBL/GenBank/DDBJ whole genome shotgun (WGS) entry which is preliminary data.</text>
</comment>
<proteinExistence type="predicted"/>